<evidence type="ECO:0000313" key="1">
    <source>
        <dbReference type="EMBL" id="PWK07497.1"/>
    </source>
</evidence>
<dbReference type="Proteomes" id="UP000245634">
    <property type="component" value="Unassembled WGS sequence"/>
</dbReference>
<reference evidence="1 2" key="1">
    <citation type="submission" date="2018-05" db="EMBL/GenBank/DDBJ databases">
        <title>Genomic Encyclopedia of Type Strains, Phase IV (KMG-IV): sequencing the most valuable type-strain genomes for metagenomic binning, comparative biology and taxonomic classification.</title>
        <authorList>
            <person name="Goeker M."/>
        </authorList>
    </citation>
    <scope>NUCLEOTIDE SEQUENCE [LARGE SCALE GENOMIC DNA]</scope>
    <source>
        <strain evidence="1 2">DSM 18773</strain>
    </source>
</reference>
<dbReference type="AlphaFoldDB" id="A0A316D5A1"/>
<accession>A0A316D5A1</accession>
<protein>
    <submittedName>
        <fullName evidence="1">Uncharacterized protein</fullName>
    </submittedName>
</protein>
<organism evidence="1 2">
    <name type="scientific">Tumebacillus permanentifrigoris</name>
    <dbReference type="NCBI Taxonomy" id="378543"/>
    <lineage>
        <taxon>Bacteria</taxon>
        <taxon>Bacillati</taxon>
        <taxon>Bacillota</taxon>
        <taxon>Bacilli</taxon>
        <taxon>Bacillales</taxon>
        <taxon>Alicyclobacillaceae</taxon>
        <taxon>Tumebacillus</taxon>
    </lineage>
</organism>
<dbReference type="EMBL" id="QGGL01000017">
    <property type="protein sequence ID" value="PWK07497.1"/>
    <property type="molecule type" value="Genomic_DNA"/>
</dbReference>
<sequence length="184" mass="20970">MRGSFFLEVAMKKLNPLYWLLSLWRMIRLAFATTLMRKTKYRSIASASTGKVITVRMGDRDVVVQSLAFGFYMETVPRMKALIAVVGEAQKQGLSLEETVQVVLQYAKKDFLYLLQELTGLEVEYIIRNVTPAQMFRYVRALIEVNEYEYALGEVKTFIGEVVRMMMGMAQDLQEAKSPSAPTG</sequence>
<comment type="caution">
    <text evidence="1">The sequence shown here is derived from an EMBL/GenBank/DDBJ whole genome shotgun (WGS) entry which is preliminary data.</text>
</comment>
<name>A0A316D5A1_9BACL</name>
<gene>
    <name evidence="1" type="ORF">C7459_11796</name>
</gene>
<keyword evidence="2" id="KW-1185">Reference proteome</keyword>
<proteinExistence type="predicted"/>
<evidence type="ECO:0000313" key="2">
    <source>
        <dbReference type="Proteomes" id="UP000245634"/>
    </source>
</evidence>